<evidence type="ECO:0000313" key="2">
    <source>
        <dbReference type="EMBL" id="KAG9508504.1"/>
    </source>
</evidence>
<accession>A0ABQ7S509</accession>
<keyword evidence="3" id="KW-1185">Reference proteome</keyword>
<dbReference type="Gene3D" id="3.50.50.60">
    <property type="entry name" value="FAD/NAD(P)-binding domain"/>
    <property type="match status" value="1"/>
</dbReference>
<organism evidence="2 3">
    <name type="scientific">Fragariocoptes setiger</name>
    <dbReference type="NCBI Taxonomy" id="1670756"/>
    <lineage>
        <taxon>Eukaryota</taxon>
        <taxon>Metazoa</taxon>
        <taxon>Ecdysozoa</taxon>
        <taxon>Arthropoda</taxon>
        <taxon>Chelicerata</taxon>
        <taxon>Arachnida</taxon>
        <taxon>Acari</taxon>
        <taxon>Acariformes</taxon>
        <taxon>Trombidiformes</taxon>
        <taxon>Prostigmata</taxon>
        <taxon>Eupodina</taxon>
        <taxon>Eriophyoidea</taxon>
        <taxon>Phytoptidae</taxon>
        <taxon>Fragariocoptes</taxon>
    </lineage>
</organism>
<dbReference type="SUPFAM" id="SSF54373">
    <property type="entry name" value="FAD-linked reductases, C-terminal domain"/>
    <property type="match status" value="1"/>
</dbReference>
<feature type="non-terminal residue" evidence="2">
    <location>
        <position position="1"/>
    </location>
</feature>
<protein>
    <submittedName>
        <fullName evidence="2">Spermine oxidase</fullName>
    </submittedName>
</protein>
<feature type="domain" description="Amine oxidase" evidence="1">
    <location>
        <begin position="27"/>
        <end position="496"/>
    </location>
</feature>
<dbReference type="InterPro" id="IPR002937">
    <property type="entry name" value="Amino_oxidase"/>
</dbReference>
<name>A0ABQ7S509_9ACAR</name>
<dbReference type="Pfam" id="PF01593">
    <property type="entry name" value="Amino_oxidase"/>
    <property type="match status" value="1"/>
</dbReference>
<proteinExistence type="predicted"/>
<dbReference type="PANTHER" id="PTHR10742:SF416">
    <property type="entry name" value="SPERMINE OXIDASE"/>
    <property type="match status" value="1"/>
</dbReference>
<dbReference type="PRINTS" id="PR00419">
    <property type="entry name" value="ADXRDTASE"/>
</dbReference>
<evidence type="ECO:0000259" key="1">
    <source>
        <dbReference type="Pfam" id="PF01593"/>
    </source>
</evidence>
<reference evidence="2 3" key="1">
    <citation type="submission" date="2020-10" db="EMBL/GenBank/DDBJ databases">
        <authorList>
            <person name="Klimov P.B."/>
            <person name="Dyachkov S.M."/>
            <person name="Chetverikov P.E."/>
        </authorList>
    </citation>
    <scope>NUCLEOTIDE SEQUENCE [LARGE SCALE GENOMIC DNA]</scope>
    <source>
        <strain evidence="2">BMOC 18-1129-001#AD2665</strain>
        <tissue evidence="2">Entire mites</tissue>
    </source>
</reference>
<dbReference type="EMBL" id="JAIFTH010001538">
    <property type="protein sequence ID" value="KAG9508504.1"/>
    <property type="molecule type" value="Genomic_DNA"/>
</dbReference>
<dbReference type="Proteomes" id="UP000825002">
    <property type="component" value="Unassembled WGS sequence"/>
</dbReference>
<gene>
    <name evidence="2" type="primary">Smox</name>
    <name evidence="2" type="ORF">GZH46_02996</name>
</gene>
<dbReference type="PANTHER" id="PTHR10742">
    <property type="entry name" value="FLAVIN MONOAMINE OXIDASE"/>
    <property type="match status" value="1"/>
</dbReference>
<dbReference type="InterPro" id="IPR050281">
    <property type="entry name" value="Flavin_monoamine_oxidase"/>
</dbReference>
<sequence>TMQSNLINSSDSFETNHAHIVIVGAGLAGLAAAHRLYERGFRNVTILEAQDRIGGRVHTIKHDESVIELGAQWLHGANDNPYYQWMTERGLLEDPEDAGSELEGLFCTLSAQIIDKSLVRSVFDIVVNIKHNLSKNVYTELVQRKKFVLAQDVFEDQLANEIAKSETLTRQKELVYALFEWFMRYEVIDNCCNSMNEVSISAYTGWSDWGDGTLINFRGGYESLVTWFVDRIPVSWIKKRRIVQCIHLPLEQENGIKSRGNIIIGVSNYDVNPGTQSLCDQEKLNCDHLILTSSLGFLKENHLKLFDPKLPENKIKLIETIGFGTVNKIFLEFEEPFWKSEKAIKLVWTASDKRNFPEWVYDMTGFDVVRNQPNLLLGWIGGNGAREFEKNSDETIGQVCLKLIETCLPKFYDRPSKLKKCICSRWYSNPLIRGAYSFQSMNCYNLDTSVLHEPLLDNTDRIAPRIMFAGEATSGDLYSTTHGALASGWREADRLIKLYSTS</sequence>
<dbReference type="SUPFAM" id="SSF51905">
    <property type="entry name" value="FAD/NAD(P)-binding domain"/>
    <property type="match status" value="1"/>
</dbReference>
<comment type="caution">
    <text evidence="2">The sequence shown here is derived from an EMBL/GenBank/DDBJ whole genome shotgun (WGS) entry which is preliminary data.</text>
</comment>
<dbReference type="InterPro" id="IPR036188">
    <property type="entry name" value="FAD/NAD-bd_sf"/>
</dbReference>
<dbReference type="Gene3D" id="3.90.660.10">
    <property type="match status" value="1"/>
</dbReference>
<evidence type="ECO:0000313" key="3">
    <source>
        <dbReference type="Proteomes" id="UP000825002"/>
    </source>
</evidence>